<keyword evidence="2" id="KW-1185">Reference proteome</keyword>
<reference evidence="1" key="1">
    <citation type="submission" date="2023-05" db="EMBL/GenBank/DDBJ databases">
        <title>Whole genome sequence of Commensalibacter sp.</title>
        <authorList>
            <person name="Charoenyingcharoen P."/>
            <person name="Yukphan P."/>
        </authorList>
    </citation>
    <scope>NUCLEOTIDE SEQUENCE</scope>
    <source>
        <strain evidence="1">TBRC 10068</strain>
    </source>
</reference>
<gene>
    <name evidence="1" type="ORF">QJV33_07205</name>
</gene>
<accession>A0ABT6Q833</accession>
<protein>
    <submittedName>
        <fullName evidence="1">Uncharacterized protein</fullName>
    </submittedName>
</protein>
<evidence type="ECO:0000313" key="2">
    <source>
        <dbReference type="Proteomes" id="UP001431775"/>
    </source>
</evidence>
<evidence type="ECO:0000313" key="1">
    <source>
        <dbReference type="EMBL" id="MDI2113068.1"/>
    </source>
</evidence>
<comment type="caution">
    <text evidence="1">The sequence shown here is derived from an EMBL/GenBank/DDBJ whole genome shotgun (WGS) entry which is preliminary data.</text>
</comment>
<proteinExistence type="predicted"/>
<name>A0ABT6Q833_9PROT</name>
<dbReference type="EMBL" id="JASBAN010000001">
    <property type="protein sequence ID" value="MDI2113068.1"/>
    <property type="molecule type" value="Genomic_DNA"/>
</dbReference>
<dbReference type="RefSeq" id="WP_281462688.1">
    <property type="nucleotide sequence ID" value="NZ_JASBAN010000001.1"/>
</dbReference>
<dbReference type="Proteomes" id="UP001431775">
    <property type="component" value="Unassembled WGS sequence"/>
</dbReference>
<sequence>MNDYADALQDGLNTIRQGQVIIITYYQKAILPYDGFVYWVKSRKKDSVEASMIHYSDELRHEDQSYYDDASLIITTTEPLFDFSQEDIETLPVFNYAGKQYVIKKTGNNTDNAGLYHNFAKVIEPRLKSIFLNTKKDFLEKTVQFSNSISRFILLANGYFDLVKIPYIIYPEWLVPLNKTPPYITIGITETEALSVGHKQVYINEQPTFVNPAKDYIELNLYGLDNHEAINFLATLEKWSLIYQQMGFLNIPRIKDLPSSQNEIGSLSQKKIIEIEVFYYQSANIDEALLDRMIDEILTNMNYNDREKDVLRCER</sequence>
<organism evidence="1 2">
    <name type="scientific">Commensalibacter nepenthis</name>
    <dbReference type="NCBI Taxonomy" id="3043872"/>
    <lineage>
        <taxon>Bacteria</taxon>
        <taxon>Pseudomonadati</taxon>
        <taxon>Pseudomonadota</taxon>
        <taxon>Alphaproteobacteria</taxon>
        <taxon>Acetobacterales</taxon>
        <taxon>Acetobacteraceae</taxon>
    </lineage>
</organism>